<evidence type="ECO:0000313" key="2">
    <source>
        <dbReference type="Proteomes" id="UP000703661"/>
    </source>
</evidence>
<protein>
    <submittedName>
        <fullName evidence="1">Uncharacterized protein</fullName>
    </submittedName>
</protein>
<dbReference type="AlphaFoldDB" id="A0A9P6SR71"/>
<gene>
    <name evidence="1" type="ORF">BGZ80_008577</name>
</gene>
<feature type="non-terminal residue" evidence="1">
    <location>
        <position position="145"/>
    </location>
</feature>
<keyword evidence="2" id="KW-1185">Reference proteome</keyword>
<organism evidence="1 2">
    <name type="scientific">Entomortierella chlamydospora</name>
    <dbReference type="NCBI Taxonomy" id="101097"/>
    <lineage>
        <taxon>Eukaryota</taxon>
        <taxon>Fungi</taxon>
        <taxon>Fungi incertae sedis</taxon>
        <taxon>Mucoromycota</taxon>
        <taxon>Mortierellomycotina</taxon>
        <taxon>Mortierellomycetes</taxon>
        <taxon>Mortierellales</taxon>
        <taxon>Mortierellaceae</taxon>
        <taxon>Entomortierella</taxon>
    </lineage>
</organism>
<accession>A0A9P6SR71</accession>
<dbReference type="Proteomes" id="UP000703661">
    <property type="component" value="Unassembled WGS sequence"/>
</dbReference>
<feature type="non-terminal residue" evidence="1">
    <location>
        <position position="1"/>
    </location>
</feature>
<proteinExistence type="predicted"/>
<name>A0A9P6SR71_9FUNG</name>
<reference evidence="1" key="1">
    <citation type="journal article" date="2020" name="Fungal Divers.">
        <title>Resolving the Mortierellaceae phylogeny through synthesis of multi-gene phylogenetics and phylogenomics.</title>
        <authorList>
            <person name="Vandepol N."/>
            <person name="Liber J."/>
            <person name="Desiro A."/>
            <person name="Na H."/>
            <person name="Kennedy M."/>
            <person name="Barry K."/>
            <person name="Grigoriev I.V."/>
            <person name="Miller A.N."/>
            <person name="O'Donnell K."/>
            <person name="Stajich J.E."/>
            <person name="Bonito G."/>
        </authorList>
    </citation>
    <scope>NUCLEOTIDE SEQUENCE</scope>
    <source>
        <strain evidence="1">NRRL 2769</strain>
    </source>
</reference>
<evidence type="ECO:0000313" key="1">
    <source>
        <dbReference type="EMBL" id="KAF9992375.1"/>
    </source>
</evidence>
<comment type="caution">
    <text evidence="1">The sequence shown here is derived from an EMBL/GenBank/DDBJ whole genome shotgun (WGS) entry which is preliminary data.</text>
</comment>
<sequence>KSHLWFKKGAERNMHSNLVRQTRSNFDNITTFGLHAAIHPRLNRTHTRPVTLFDLWSFKARNNGWSGIKLAAYIIYNLYEASEPLLKSKVQEYLTMIRGDKDGNVDDDDSNSGIGSSLTRLVKVMKDQEARPVSLAVNRELKGLV</sequence>
<dbReference type="EMBL" id="JAAAID010004694">
    <property type="protein sequence ID" value="KAF9992375.1"/>
    <property type="molecule type" value="Genomic_DNA"/>
</dbReference>